<dbReference type="Pfam" id="PF13176">
    <property type="entry name" value="TPR_7"/>
    <property type="match status" value="1"/>
</dbReference>
<dbReference type="InterPro" id="IPR050810">
    <property type="entry name" value="Bact_Secretion_Sys_Channel"/>
</dbReference>
<dbReference type="SUPFAM" id="SSF49384">
    <property type="entry name" value="Carbohydrate-binding domain"/>
    <property type="match status" value="1"/>
</dbReference>
<dbReference type="PANTHER" id="PTHR30332:SF17">
    <property type="entry name" value="TYPE IV PILIATION SYSTEM PROTEIN DR_0774-RELATED"/>
    <property type="match status" value="1"/>
</dbReference>
<dbReference type="InterPro" id="IPR005644">
    <property type="entry name" value="NolW-like"/>
</dbReference>
<evidence type="ECO:0000256" key="6">
    <source>
        <dbReference type="PROSITE-ProRule" id="PRU00339"/>
    </source>
</evidence>
<dbReference type="Pfam" id="PF00263">
    <property type="entry name" value="Secretin"/>
    <property type="match status" value="1"/>
</dbReference>
<accession>A0ABS9K644</accession>
<evidence type="ECO:0000256" key="3">
    <source>
        <dbReference type="ARBA" id="ARBA00022729"/>
    </source>
</evidence>
<dbReference type="SMART" id="SM00028">
    <property type="entry name" value="TPR"/>
    <property type="match status" value="2"/>
</dbReference>
<feature type="region of interest" description="Disordered" evidence="9">
    <location>
        <begin position="727"/>
        <end position="746"/>
    </location>
</feature>
<evidence type="ECO:0000313" key="12">
    <source>
        <dbReference type="Proteomes" id="UP001165384"/>
    </source>
</evidence>
<keyword evidence="2 8" id="KW-0813">Transport</keyword>
<dbReference type="SMART" id="SM00965">
    <property type="entry name" value="STN"/>
    <property type="match status" value="1"/>
</dbReference>
<dbReference type="Gene3D" id="1.25.40.10">
    <property type="entry name" value="Tetratricopeptide repeat domain"/>
    <property type="match status" value="1"/>
</dbReference>
<evidence type="ECO:0000256" key="9">
    <source>
        <dbReference type="SAM" id="MobiDB-lite"/>
    </source>
</evidence>
<reference evidence="11" key="1">
    <citation type="submission" date="2022-01" db="EMBL/GenBank/DDBJ databases">
        <authorList>
            <person name="Jo J.-H."/>
            <person name="Im W.-T."/>
        </authorList>
    </citation>
    <scope>NUCLEOTIDE SEQUENCE</scope>
    <source>
        <strain evidence="11">XY25</strain>
    </source>
</reference>
<dbReference type="InterPro" id="IPR004846">
    <property type="entry name" value="T2SS/T3SS_dom"/>
</dbReference>
<comment type="caution">
    <text evidence="11">The sequence shown here is derived from an EMBL/GenBank/DDBJ whole genome shotgun (WGS) entry which is preliminary data.</text>
</comment>
<evidence type="ECO:0000259" key="10">
    <source>
        <dbReference type="SMART" id="SM00965"/>
    </source>
</evidence>
<evidence type="ECO:0000256" key="4">
    <source>
        <dbReference type="ARBA" id="ARBA00023136"/>
    </source>
</evidence>
<keyword evidence="12" id="KW-1185">Reference proteome</keyword>
<evidence type="ECO:0000256" key="8">
    <source>
        <dbReference type="RuleBase" id="RU004004"/>
    </source>
</evidence>
<organism evidence="11 12">
    <name type="scientific">Dechloromonas hankyongensis</name>
    <dbReference type="NCBI Taxonomy" id="2908002"/>
    <lineage>
        <taxon>Bacteria</taxon>
        <taxon>Pseudomonadati</taxon>
        <taxon>Pseudomonadota</taxon>
        <taxon>Betaproteobacteria</taxon>
        <taxon>Rhodocyclales</taxon>
        <taxon>Azonexaceae</taxon>
        <taxon>Dechloromonas</taxon>
    </lineage>
</organism>
<keyword evidence="6" id="KW-0802">TPR repeat</keyword>
<dbReference type="PRINTS" id="PR00811">
    <property type="entry name" value="BCTERIALGSPD"/>
</dbReference>
<protein>
    <submittedName>
        <fullName evidence="11">General secretion pathway protein GspD</fullName>
    </submittedName>
</protein>
<dbReference type="Gene3D" id="3.30.1370.130">
    <property type="match status" value="1"/>
</dbReference>
<dbReference type="Proteomes" id="UP001165384">
    <property type="component" value="Unassembled WGS sequence"/>
</dbReference>
<sequence>MMTTEISPVSWRWRALPALLLVAGCAGQSTHQEGVTLLEQGRLEEALAYFEAATREAPGNREYRIHYFNAQTRLIGRLLADAQYARQNGRFDEAVGLYRRVLALDRNNTQAMSGLAAVVQERSLAEQLAEAQTLFAAGDLAGAGEKTDLVLREKPRHAEALALRRQIDERSQRYDPVNPALRRSFAKQVSLEFRGAELKQVLEAISRYAGLNFVLDKDMPPSLPVTVFLHQVSIEEALDVMLSTNQLRRRILNDTTLLIYPDTTAKQGDHQDLIVKNIFLANTEAKQMVTMLKTVLKARNVFADDKLNLLIVRDTPEMIRLVERMVSIQDVGEPEVMLELEVLEIQRSRLLNLGVKFPEQLVLSPLPRSGTVLTLADLQHLGPGNTGATISDTVLNLQRVVSDTNLLANPRIRTHNREKALIRIGDRVPVITTTATATGFVSENVQYIDVGLKLEVEPVIFPNDEISIKLALEVSSVTKEVVSRSGTSAYQIGGRNASTVLRLKDGETQVLGGLINAQDVTAANRFPGLGDLPVLGRIFSSQRDSNDKTELLLVITPRLVRGLAPPPQVPAEFWSGTENDPRLKSPALTLTAAELAAPAEKSVAPPTAAPAPPGPPVLHWSGPPAAKAGSRFRMTLKVASAQPVNRLPVQVVYNTDVFELLSARPGRFMAQGNAVVESGQRVEAESGSLFVTQTRAGKGGAKGSGDVLELEFRALGPAQDSPITALPGEAPGPDFAPATAGVTVTP</sequence>
<comment type="similarity">
    <text evidence="7">Belongs to the bacterial secretin family.</text>
</comment>
<dbReference type="InterPro" id="IPR008965">
    <property type="entry name" value="CBM2/CBM3_carb-bd_dom_sf"/>
</dbReference>
<dbReference type="PROSITE" id="PS50005">
    <property type="entry name" value="TPR"/>
    <property type="match status" value="1"/>
</dbReference>
<keyword evidence="3" id="KW-0732">Signal</keyword>
<dbReference type="Gene3D" id="3.30.1370.120">
    <property type="match status" value="1"/>
</dbReference>
<dbReference type="InterPro" id="IPR038591">
    <property type="entry name" value="NolW-like_sf"/>
</dbReference>
<dbReference type="InterPro" id="IPR001775">
    <property type="entry name" value="GspD/PilQ"/>
</dbReference>
<keyword evidence="5" id="KW-0998">Cell outer membrane</keyword>
<evidence type="ECO:0000256" key="7">
    <source>
        <dbReference type="RuleBase" id="RU004003"/>
    </source>
</evidence>
<dbReference type="PANTHER" id="PTHR30332">
    <property type="entry name" value="PROBABLE GENERAL SECRETION PATHWAY PROTEIN D"/>
    <property type="match status" value="1"/>
</dbReference>
<evidence type="ECO:0000256" key="5">
    <source>
        <dbReference type="ARBA" id="ARBA00023237"/>
    </source>
</evidence>
<dbReference type="InterPro" id="IPR011662">
    <property type="entry name" value="Secretin/TonB_short_N"/>
</dbReference>
<evidence type="ECO:0000256" key="1">
    <source>
        <dbReference type="ARBA" id="ARBA00004370"/>
    </source>
</evidence>
<evidence type="ECO:0000313" key="11">
    <source>
        <dbReference type="EMBL" id="MCG2578637.1"/>
    </source>
</evidence>
<proteinExistence type="inferred from homology"/>
<dbReference type="InterPro" id="IPR019734">
    <property type="entry name" value="TPR_rpt"/>
</dbReference>
<dbReference type="SUPFAM" id="SSF48452">
    <property type="entry name" value="TPR-like"/>
    <property type="match status" value="1"/>
</dbReference>
<dbReference type="Pfam" id="PF03958">
    <property type="entry name" value="Secretin_N"/>
    <property type="match status" value="1"/>
</dbReference>
<dbReference type="PRINTS" id="PR01032">
    <property type="entry name" value="PHAGEIV"/>
</dbReference>
<dbReference type="Gene3D" id="2.60.40.680">
    <property type="match status" value="1"/>
</dbReference>
<keyword evidence="4" id="KW-0472">Membrane</keyword>
<dbReference type="RefSeq" id="WP_275712025.1">
    <property type="nucleotide sequence ID" value="NZ_JAKLTN010000004.1"/>
</dbReference>
<comment type="subcellular location">
    <subcellularLocation>
        <location evidence="8">Cell outer membrane</location>
    </subcellularLocation>
    <subcellularLocation>
        <location evidence="1">Membrane</location>
    </subcellularLocation>
</comment>
<dbReference type="EMBL" id="JAKLTN010000004">
    <property type="protein sequence ID" value="MCG2578637.1"/>
    <property type="molecule type" value="Genomic_DNA"/>
</dbReference>
<feature type="repeat" description="TPR" evidence="6">
    <location>
        <begin position="27"/>
        <end position="60"/>
    </location>
</feature>
<feature type="domain" description="Secretin/TonB short N-terminal" evidence="10">
    <location>
        <begin position="211"/>
        <end position="262"/>
    </location>
</feature>
<name>A0ABS9K644_9RHOO</name>
<gene>
    <name evidence="11" type="ORF">LZ012_16690</name>
</gene>
<evidence type="ECO:0000256" key="2">
    <source>
        <dbReference type="ARBA" id="ARBA00022448"/>
    </source>
</evidence>
<dbReference type="InterPro" id="IPR011990">
    <property type="entry name" value="TPR-like_helical_dom_sf"/>
</dbReference>